<accession>A0A517Y949</accession>
<dbReference type="Pfam" id="PF05977">
    <property type="entry name" value="MFS_3"/>
    <property type="match status" value="1"/>
</dbReference>
<comment type="subcellular location">
    <subcellularLocation>
        <location evidence="1">Cell membrane</location>
        <topology evidence="1">Multi-pass membrane protein</topology>
    </subcellularLocation>
</comment>
<keyword evidence="2" id="KW-0813">Transport</keyword>
<keyword evidence="10" id="KW-1185">Reference proteome</keyword>
<dbReference type="InterPro" id="IPR010290">
    <property type="entry name" value="TM_effector"/>
</dbReference>
<dbReference type="InterPro" id="IPR020846">
    <property type="entry name" value="MFS_dom"/>
</dbReference>
<feature type="transmembrane region" description="Helical" evidence="7">
    <location>
        <begin position="266"/>
        <end position="287"/>
    </location>
</feature>
<evidence type="ECO:0000256" key="7">
    <source>
        <dbReference type="SAM" id="Phobius"/>
    </source>
</evidence>
<keyword evidence="4 7" id="KW-0812">Transmembrane</keyword>
<name>A0A517Y949_9BACT</name>
<dbReference type="GO" id="GO:0005886">
    <property type="term" value="C:plasma membrane"/>
    <property type="evidence" value="ECO:0007669"/>
    <property type="project" value="UniProtKB-SubCell"/>
</dbReference>
<keyword evidence="6 7" id="KW-0472">Membrane</keyword>
<feature type="transmembrane region" description="Helical" evidence="7">
    <location>
        <begin position="359"/>
        <end position="378"/>
    </location>
</feature>
<evidence type="ECO:0000313" key="10">
    <source>
        <dbReference type="Proteomes" id="UP000315017"/>
    </source>
</evidence>
<proteinExistence type="predicted"/>
<dbReference type="Proteomes" id="UP000315017">
    <property type="component" value="Chromosome"/>
</dbReference>
<keyword evidence="5 7" id="KW-1133">Transmembrane helix</keyword>
<organism evidence="9 10">
    <name type="scientific">Anatilimnocola aggregata</name>
    <dbReference type="NCBI Taxonomy" id="2528021"/>
    <lineage>
        <taxon>Bacteria</taxon>
        <taxon>Pseudomonadati</taxon>
        <taxon>Planctomycetota</taxon>
        <taxon>Planctomycetia</taxon>
        <taxon>Pirellulales</taxon>
        <taxon>Pirellulaceae</taxon>
        <taxon>Anatilimnocola</taxon>
    </lineage>
</organism>
<dbReference type="EMBL" id="CP036274">
    <property type="protein sequence ID" value="QDU26682.1"/>
    <property type="molecule type" value="Genomic_DNA"/>
</dbReference>
<feature type="transmembrane region" description="Helical" evidence="7">
    <location>
        <begin position="56"/>
        <end position="76"/>
    </location>
</feature>
<evidence type="ECO:0000256" key="3">
    <source>
        <dbReference type="ARBA" id="ARBA00022475"/>
    </source>
</evidence>
<evidence type="ECO:0000256" key="1">
    <source>
        <dbReference type="ARBA" id="ARBA00004651"/>
    </source>
</evidence>
<dbReference type="GO" id="GO:0022857">
    <property type="term" value="F:transmembrane transporter activity"/>
    <property type="evidence" value="ECO:0007669"/>
    <property type="project" value="InterPro"/>
</dbReference>
<feature type="transmembrane region" description="Helical" evidence="7">
    <location>
        <begin position="294"/>
        <end position="312"/>
    </location>
</feature>
<keyword evidence="3" id="KW-1003">Cell membrane</keyword>
<feature type="transmembrane region" description="Helical" evidence="7">
    <location>
        <begin position="384"/>
        <end position="403"/>
    </location>
</feature>
<evidence type="ECO:0000256" key="5">
    <source>
        <dbReference type="ARBA" id="ARBA00022989"/>
    </source>
</evidence>
<feature type="transmembrane region" description="Helical" evidence="7">
    <location>
        <begin position="318"/>
        <end position="338"/>
    </location>
</feature>
<dbReference type="Gene3D" id="1.20.1250.20">
    <property type="entry name" value="MFS general substrate transporter like domains"/>
    <property type="match status" value="1"/>
</dbReference>
<dbReference type="KEGG" id="aagg:ETAA8_17630"/>
<evidence type="ECO:0000256" key="2">
    <source>
        <dbReference type="ARBA" id="ARBA00022448"/>
    </source>
</evidence>
<evidence type="ECO:0000256" key="6">
    <source>
        <dbReference type="ARBA" id="ARBA00023136"/>
    </source>
</evidence>
<dbReference type="CDD" id="cd06173">
    <property type="entry name" value="MFS_MefA_like"/>
    <property type="match status" value="1"/>
</dbReference>
<evidence type="ECO:0000313" key="9">
    <source>
        <dbReference type="EMBL" id="QDU26682.1"/>
    </source>
</evidence>
<evidence type="ECO:0000256" key="4">
    <source>
        <dbReference type="ARBA" id="ARBA00022692"/>
    </source>
</evidence>
<dbReference type="PANTHER" id="PTHR23513">
    <property type="entry name" value="INTEGRAL MEMBRANE EFFLUX PROTEIN-RELATED"/>
    <property type="match status" value="1"/>
</dbReference>
<protein>
    <submittedName>
        <fullName evidence="9">Enterobactin exporter EntS</fullName>
    </submittedName>
</protein>
<dbReference type="SUPFAM" id="SSF103473">
    <property type="entry name" value="MFS general substrate transporter"/>
    <property type="match status" value="1"/>
</dbReference>
<evidence type="ECO:0000259" key="8">
    <source>
        <dbReference type="PROSITE" id="PS50850"/>
    </source>
</evidence>
<dbReference type="InterPro" id="IPR036259">
    <property type="entry name" value="MFS_trans_sf"/>
</dbReference>
<dbReference type="RefSeq" id="WP_202921684.1">
    <property type="nucleotide sequence ID" value="NZ_CP036274.1"/>
</dbReference>
<feature type="transmembrane region" description="Helical" evidence="7">
    <location>
        <begin position="229"/>
        <end position="254"/>
    </location>
</feature>
<sequence>MGLIDDHPHKWPAPLQALEHRTFRWLWIATFVCNSGSWMQRVATAWLVFTLGNSEAWLGFDAAMAAIPTFLVLPFSGVLADRFDRRGVLILANILNAILAIALAAIWWSGSLAVWHLLIGSLLSAMVAALASPASQSLVPTAAGEDHIPNAVALNSFQYNVARAVGPAIGGLALVSVGAGWCFILNALTYLGLIFALLAVPSLAKPLGRKASALESAKEGLDFLRHNTNVRLSIALVLILAFGGAPMVTLLPVIAKGVLNEGAAGYSMLLSGFGVGAALAGALLTFLRPSRLPKWIIGAAIICAICHVAIVFTSTLAIAVAIALIAGCAFVGAMIELGTQLIFETPDELRGRISAVQQLSFRTAQPLGGLIGALIARYSGIQVAFIGFGLLLVLGVLTVLLFCKHPKLR</sequence>
<dbReference type="AlphaFoldDB" id="A0A517Y949"/>
<feature type="transmembrane region" description="Helical" evidence="7">
    <location>
        <begin position="88"/>
        <end position="108"/>
    </location>
</feature>
<dbReference type="PROSITE" id="PS50850">
    <property type="entry name" value="MFS"/>
    <property type="match status" value="1"/>
</dbReference>
<dbReference type="PANTHER" id="PTHR23513:SF6">
    <property type="entry name" value="MAJOR FACILITATOR SUPERFAMILY ASSOCIATED DOMAIN-CONTAINING PROTEIN"/>
    <property type="match status" value="1"/>
</dbReference>
<reference evidence="9 10" key="1">
    <citation type="submission" date="2019-02" db="EMBL/GenBank/DDBJ databases">
        <title>Deep-cultivation of Planctomycetes and their phenomic and genomic characterization uncovers novel biology.</title>
        <authorList>
            <person name="Wiegand S."/>
            <person name="Jogler M."/>
            <person name="Boedeker C."/>
            <person name="Pinto D."/>
            <person name="Vollmers J."/>
            <person name="Rivas-Marin E."/>
            <person name="Kohn T."/>
            <person name="Peeters S.H."/>
            <person name="Heuer A."/>
            <person name="Rast P."/>
            <person name="Oberbeckmann S."/>
            <person name="Bunk B."/>
            <person name="Jeske O."/>
            <person name="Meyerdierks A."/>
            <person name="Storesund J.E."/>
            <person name="Kallscheuer N."/>
            <person name="Luecker S."/>
            <person name="Lage O.M."/>
            <person name="Pohl T."/>
            <person name="Merkel B.J."/>
            <person name="Hornburger P."/>
            <person name="Mueller R.-W."/>
            <person name="Bruemmer F."/>
            <person name="Labrenz M."/>
            <person name="Spormann A.M."/>
            <person name="Op den Camp H."/>
            <person name="Overmann J."/>
            <person name="Amann R."/>
            <person name="Jetten M.S.M."/>
            <person name="Mascher T."/>
            <person name="Medema M.H."/>
            <person name="Devos D.P."/>
            <person name="Kaster A.-K."/>
            <person name="Ovreas L."/>
            <person name="Rohde M."/>
            <person name="Galperin M.Y."/>
            <person name="Jogler C."/>
        </authorList>
    </citation>
    <scope>NUCLEOTIDE SEQUENCE [LARGE SCALE GENOMIC DNA]</scope>
    <source>
        <strain evidence="9 10">ETA_A8</strain>
    </source>
</reference>
<gene>
    <name evidence="9" type="ORF">ETAA8_17630</name>
</gene>
<feature type="domain" description="Major facilitator superfamily (MFS) profile" evidence="8">
    <location>
        <begin position="1"/>
        <end position="407"/>
    </location>
</feature>